<dbReference type="InterPro" id="IPR051404">
    <property type="entry name" value="TA_system_antitoxin"/>
</dbReference>
<dbReference type="STRING" id="1499966.U14_04108"/>
<keyword evidence="2" id="KW-1185">Reference proteome</keyword>
<accession>A0A0S6W450</accession>
<sequence>MFYTIKAMIYQGEESGFVAECVELPVVTQGATLDDVIRNLREALALHLEGEDLQALGFVARPPISVNFEMEPIYA</sequence>
<dbReference type="PANTHER" id="PTHR34504">
    <property type="entry name" value="ANTITOXIN HICB"/>
    <property type="match status" value="1"/>
</dbReference>
<evidence type="ECO:0000313" key="1">
    <source>
        <dbReference type="EMBL" id="GAK52851.1"/>
    </source>
</evidence>
<dbReference type="PANTHER" id="PTHR34504:SF2">
    <property type="entry name" value="UPF0150 PROTEIN SSL0259"/>
    <property type="match status" value="1"/>
</dbReference>
<dbReference type="SUPFAM" id="SSF143100">
    <property type="entry name" value="TTHA1013/TTHA0281-like"/>
    <property type="match status" value="1"/>
</dbReference>
<dbReference type="AlphaFoldDB" id="A0A0S6W450"/>
<name>A0A0S6W450_9BACT</name>
<proteinExistence type="predicted"/>
<reference evidence="1" key="1">
    <citation type="journal article" date="2015" name="PeerJ">
        <title>First genomic representation of candidate bacterial phylum KSB3 points to enhanced environmental sensing as a trigger of wastewater bulking.</title>
        <authorList>
            <person name="Sekiguchi Y."/>
            <person name="Ohashi A."/>
            <person name="Parks D.H."/>
            <person name="Yamauchi T."/>
            <person name="Tyson G.W."/>
            <person name="Hugenholtz P."/>
        </authorList>
    </citation>
    <scope>NUCLEOTIDE SEQUENCE [LARGE SCALE GENOMIC DNA]</scope>
</reference>
<evidence type="ECO:0000313" key="2">
    <source>
        <dbReference type="Proteomes" id="UP000030700"/>
    </source>
</evidence>
<protein>
    <recommendedName>
        <fullName evidence="3">HicB-like antitoxin of toxin-antitoxin system domain-containing protein</fullName>
    </recommendedName>
</protein>
<evidence type="ECO:0008006" key="3">
    <source>
        <dbReference type="Google" id="ProtNLM"/>
    </source>
</evidence>
<dbReference type="Proteomes" id="UP000030700">
    <property type="component" value="Unassembled WGS sequence"/>
</dbReference>
<dbReference type="InterPro" id="IPR035069">
    <property type="entry name" value="TTHA1013/TTHA0281-like"/>
</dbReference>
<dbReference type="EMBL" id="DF820459">
    <property type="protein sequence ID" value="GAK52851.1"/>
    <property type="molecule type" value="Genomic_DNA"/>
</dbReference>
<dbReference type="Gene3D" id="3.30.160.250">
    <property type="match status" value="1"/>
</dbReference>
<dbReference type="HOGENOM" id="CLU_114047_10_1_0"/>
<organism evidence="1">
    <name type="scientific">Candidatus Moduliflexus flocculans</name>
    <dbReference type="NCBI Taxonomy" id="1499966"/>
    <lineage>
        <taxon>Bacteria</taxon>
        <taxon>Candidatus Moduliflexota</taxon>
        <taxon>Candidatus Moduliflexia</taxon>
        <taxon>Candidatus Moduliflexales</taxon>
        <taxon>Candidatus Moduliflexaceae</taxon>
    </lineage>
</organism>
<gene>
    <name evidence="1" type="ORF">U14_04108</name>
</gene>